<evidence type="ECO:0000256" key="1">
    <source>
        <dbReference type="SAM" id="SignalP"/>
    </source>
</evidence>
<sequence>MRTFLNLAVVVATLTAVQGKLITFVQRPMNMSVEPTTPFNATNPPVQCELLIDDFRSGNGSRPLTGPAGADRIYDLLGGDYGGVGLAGTPPIIINNGTGKIVPLPVPVQYFFAKFDPFACFNSTAYTHVSMDFIFPNNSDFQIAFTQKAPNCVDRLLDSSYHNLTSFITPNGTQQHVNIPFSAFNTNVNGTAYDWTHIKDLTFLNFYPANVTYTFTRMSLINLNDPVCAKNLTGLSTNGTNTTTTNTTNTANSTTAAAKSGAGHLIANAGGMGVFMLAMFNLIA</sequence>
<name>A0A507C1H7_9FUNG</name>
<dbReference type="RefSeq" id="XP_031023235.1">
    <property type="nucleotide sequence ID" value="XM_031170764.1"/>
</dbReference>
<dbReference type="Proteomes" id="UP000319731">
    <property type="component" value="Unassembled WGS sequence"/>
</dbReference>
<keyword evidence="1" id="KW-0732">Signal</keyword>
<feature type="chain" id="PRO_5021203117" description="Secreted protein" evidence="1">
    <location>
        <begin position="20"/>
        <end position="284"/>
    </location>
</feature>
<evidence type="ECO:0000313" key="3">
    <source>
        <dbReference type="Proteomes" id="UP000319731"/>
    </source>
</evidence>
<comment type="caution">
    <text evidence="2">The sequence shown here is derived from an EMBL/GenBank/DDBJ whole genome shotgun (WGS) entry which is preliminary data.</text>
</comment>
<feature type="signal peptide" evidence="1">
    <location>
        <begin position="1"/>
        <end position="19"/>
    </location>
</feature>
<evidence type="ECO:0000313" key="2">
    <source>
        <dbReference type="EMBL" id="TPX31924.1"/>
    </source>
</evidence>
<accession>A0A507C1H7</accession>
<dbReference type="EMBL" id="QEAO01000037">
    <property type="protein sequence ID" value="TPX31924.1"/>
    <property type="molecule type" value="Genomic_DNA"/>
</dbReference>
<proteinExistence type="predicted"/>
<organism evidence="2 3">
    <name type="scientific">Synchytrium microbalum</name>
    <dbReference type="NCBI Taxonomy" id="1806994"/>
    <lineage>
        <taxon>Eukaryota</taxon>
        <taxon>Fungi</taxon>
        <taxon>Fungi incertae sedis</taxon>
        <taxon>Chytridiomycota</taxon>
        <taxon>Chytridiomycota incertae sedis</taxon>
        <taxon>Chytridiomycetes</taxon>
        <taxon>Synchytriales</taxon>
        <taxon>Synchytriaceae</taxon>
        <taxon>Synchytrium</taxon>
    </lineage>
</organism>
<reference evidence="2 3" key="1">
    <citation type="journal article" date="2019" name="Sci. Rep.">
        <title>Comparative genomics of chytrid fungi reveal insights into the obligate biotrophic and pathogenic lifestyle of Synchytrium endobioticum.</title>
        <authorList>
            <person name="van de Vossenberg B.T.L.H."/>
            <person name="Warris S."/>
            <person name="Nguyen H.D.T."/>
            <person name="van Gent-Pelzer M.P.E."/>
            <person name="Joly D.L."/>
            <person name="van de Geest H.C."/>
            <person name="Bonants P.J.M."/>
            <person name="Smith D.S."/>
            <person name="Levesque C.A."/>
            <person name="van der Lee T.A.J."/>
        </authorList>
    </citation>
    <scope>NUCLEOTIDE SEQUENCE [LARGE SCALE GENOMIC DNA]</scope>
    <source>
        <strain evidence="2 3">JEL517</strain>
    </source>
</reference>
<keyword evidence="3" id="KW-1185">Reference proteome</keyword>
<dbReference type="OrthoDB" id="2107553at2759"/>
<evidence type="ECO:0008006" key="4">
    <source>
        <dbReference type="Google" id="ProtNLM"/>
    </source>
</evidence>
<protein>
    <recommendedName>
        <fullName evidence="4">Secreted protein</fullName>
    </recommendedName>
</protein>
<dbReference type="GeneID" id="42006061"/>
<gene>
    <name evidence="2" type="ORF">SmJEL517_g04836</name>
</gene>
<dbReference type="STRING" id="1806994.A0A507C1H7"/>
<dbReference type="AlphaFoldDB" id="A0A507C1H7"/>